<dbReference type="InterPro" id="IPR001138">
    <property type="entry name" value="Zn2Cys6_DnaBD"/>
</dbReference>
<dbReference type="Proteomes" id="UP000654913">
    <property type="component" value="Chromosome 8"/>
</dbReference>
<dbReference type="GO" id="GO:0008270">
    <property type="term" value="F:zinc ion binding"/>
    <property type="evidence" value="ECO:0007669"/>
    <property type="project" value="InterPro"/>
</dbReference>
<dbReference type="SUPFAM" id="SSF57701">
    <property type="entry name" value="Zn2/Cys6 DNA-binding domain"/>
    <property type="match status" value="1"/>
</dbReference>
<dbReference type="SMART" id="SM00906">
    <property type="entry name" value="Fungal_trans"/>
    <property type="match status" value="1"/>
</dbReference>
<accession>A0A7R7Y0Z8</accession>
<dbReference type="PROSITE" id="PS50048">
    <property type="entry name" value="ZN2_CY6_FUNGAL_2"/>
    <property type="match status" value="1"/>
</dbReference>
<dbReference type="InterPro" id="IPR036864">
    <property type="entry name" value="Zn2-C6_fun-type_DNA-bd_sf"/>
</dbReference>
<feature type="region of interest" description="Disordered" evidence="7">
    <location>
        <begin position="59"/>
        <end position="134"/>
    </location>
</feature>
<evidence type="ECO:0000256" key="5">
    <source>
        <dbReference type="ARBA" id="ARBA00023163"/>
    </source>
</evidence>
<dbReference type="OrthoDB" id="5121955at2759"/>
<evidence type="ECO:0000256" key="3">
    <source>
        <dbReference type="ARBA" id="ARBA00023015"/>
    </source>
</evidence>
<dbReference type="PANTHER" id="PTHR47171">
    <property type="entry name" value="FARA-RELATED"/>
    <property type="match status" value="1"/>
</dbReference>
<evidence type="ECO:0000313" key="9">
    <source>
        <dbReference type="EMBL" id="BCS30149.1"/>
    </source>
</evidence>
<dbReference type="Pfam" id="PF04082">
    <property type="entry name" value="Fungal_trans"/>
    <property type="match status" value="1"/>
</dbReference>
<dbReference type="InterPro" id="IPR052073">
    <property type="entry name" value="Amide_Lactam_Regulators"/>
</dbReference>
<feature type="domain" description="Zn(2)-C6 fungal-type" evidence="8">
    <location>
        <begin position="15"/>
        <end position="48"/>
    </location>
</feature>
<feature type="region of interest" description="Disordered" evidence="7">
    <location>
        <begin position="509"/>
        <end position="529"/>
    </location>
</feature>
<sequence length="687" mass="76069">MVSTAGKQRLRASKACQRCSRRKVKCDAAELGCPCSRCRMDNVAECTLATSRRGTYDRTSFRRQVANPGASSSVGRASTAQTSPSSGRRSRADSRSPQLFPAEEIPIPSNGDHPHAVDVTRPPDSVPSSAGASDHPSLSAMFENFLDRAGHENLCKAKLVLFGEPSPLTFALQLRRDMNSGLHDTNQRVLSSDSLAVVQENVHPKHLRPHDIECLKAKGAFIYPESESLAEMMNVFLERFYPLYSVVNPTDLRKAQQERKLPWILLHSICFIAMTFCEPATIYKAGFGSRAEARQVYYDRAKALFDLNYENSKILLVKVAILLSFKGPQMDCYWNPCSWIEVGVTMAVALGLHRKSIAINGNFNDRGLLRRLWWTLAARDAHCSALLGRPFRINIAQCDVEMLTQDDFPDEHTFQPPTIPSGCSCRESFEYQIQATKLSLILRDIMFLRFGPTSVSSTTELIHEQLATWKAKLPAAMQCQPGQSSASISAVQLDILLNYHIMLLHMDQPRQSRPNPSTLSAPPPTGYDSTGISESSALAVSSSAIKLMTRISICNIPHEVFPGFFMAGIILYQQTQQAQNTHLARMIQASFDNCQMLLNQAQNTWDPGVWAMKAFEFLLLAADAADALETRIPPAGSTPSLDINHAASTQPQPPGYANVSASDFDWDVPGDLADYMLLPNFFVPFDT</sequence>
<dbReference type="GO" id="GO:0003677">
    <property type="term" value="F:DNA binding"/>
    <property type="evidence" value="ECO:0007669"/>
    <property type="project" value="UniProtKB-KW"/>
</dbReference>
<keyword evidence="4" id="KW-0238">DNA-binding</keyword>
<dbReference type="GeneID" id="64980146"/>
<keyword evidence="2" id="KW-0862">Zinc</keyword>
<dbReference type="Pfam" id="PF00172">
    <property type="entry name" value="Zn_clus"/>
    <property type="match status" value="1"/>
</dbReference>
<keyword evidence="6" id="KW-0539">Nucleus</keyword>
<name>A0A7R7Y0Z8_9EURO</name>
<keyword evidence="10" id="KW-1185">Reference proteome</keyword>
<dbReference type="RefSeq" id="XP_041562335.1">
    <property type="nucleotide sequence ID" value="XM_041696733.1"/>
</dbReference>
<evidence type="ECO:0000256" key="7">
    <source>
        <dbReference type="SAM" id="MobiDB-lite"/>
    </source>
</evidence>
<evidence type="ECO:0000259" key="8">
    <source>
        <dbReference type="PROSITE" id="PS50048"/>
    </source>
</evidence>
<dbReference type="KEGG" id="apuu:APUU_80452A"/>
<gene>
    <name evidence="9" type="ORF">APUU_80452A</name>
</gene>
<evidence type="ECO:0000256" key="2">
    <source>
        <dbReference type="ARBA" id="ARBA00022833"/>
    </source>
</evidence>
<evidence type="ECO:0000313" key="10">
    <source>
        <dbReference type="Proteomes" id="UP000654913"/>
    </source>
</evidence>
<dbReference type="PANTHER" id="PTHR47171:SF1">
    <property type="entry name" value="ZN(II)2CYS6 TRANSCRIPTION FACTOR (EUROFUNG)"/>
    <property type="match status" value="1"/>
</dbReference>
<evidence type="ECO:0000256" key="1">
    <source>
        <dbReference type="ARBA" id="ARBA00022723"/>
    </source>
</evidence>
<dbReference type="Gene3D" id="4.10.240.10">
    <property type="entry name" value="Zn(2)-C6 fungal-type DNA-binding domain"/>
    <property type="match status" value="1"/>
</dbReference>
<feature type="compositionally biased region" description="Polar residues" evidence="7">
    <location>
        <begin position="509"/>
        <end position="520"/>
    </location>
</feature>
<keyword evidence="3" id="KW-0805">Transcription regulation</keyword>
<reference evidence="9" key="1">
    <citation type="submission" date="2021-01" db="EMBL/GenBank/DDBJ databases">
        <authorList>
            <consortium name="Aspergillus puulaauensis MK2 genome sequencing consortium"/>
            <person name="Kazuki M."/>
            <person name="Futagami T."/>
        </authorList>
    </citation>
    <scope>NUCLEOTIDE SEQUENCE</scope>
    <source>
        <strain evidence="9">MK2</strain>
    </source>
</reference>
<proteinExistence type="predicted"/>
<dbReference type="CDD" id="cd00067">
    <property type="entry name" value="GAL4"/>
    <property type="match status" value="1"/>
</dbReference>
<feature type="compositionally biased region" description="Polar residues" evidence="7">
    <location>
        <begin position="69"/>
        <end position="82"/>
    </location>
</feature>
<dbReference type="GO" id="GO:0000981">
    <property type="term" value="F:DNA-binding transcription factor activity, RNA polymerase II-specific"/>
    <property type="evidence" value="ECO:0007669"/>
    <property type="project" value="InterPro"/>
</dbReference>
<dbReference type="AlphaFoldDB" id="A0A7R7Y0Z8"/>
<keyword evidence="5" id="KW-0804">Transcription</keyword>
<protein>
    <recommendedName>
        <fullName evidence="8">Zn(2)-C6 fungal-type domain-containing protein</fullName>
    </recommendedName>
</protein>
<dbReference type="CDD" id="cd12148">
    <property type="entry name" value="fungal_TF_MHR"/>
    <property type="match status" value="1"/>
</dbReference>
<dbReference type="InterPro" id="IPR007219">
    <property type="entry name" value="XnlR_reg_dom"/>
</dbReference>
<reference evidence="9" key="2">
    <citation type="submission" date="2021-02" db="EMBL/GenBank/DDBJ databases">
        <title>Aspergillus puulaauensis MK2 genome sequence.</title>
        <authorList>
            <person name="Futagami T."/>
            <person name="Mori K."/>
            <person name="Kadooka C."/>
            <person name="Tanaka T."/>
        </authorList>
    </citation>
    <scope>NUCLEOTIDE SEQUENCE</scope>
    <source>
        <strain evidence="9">MK2</strain>
    </source>
</reference>
<dbReference type="PROSITE" id="PS00463">
    <property type="entry name" value="ZN2_CY6_FUNGAL_1"/>
    <property type="match status" value="1"/>
</dbReference>
<keyword evidence="1" id="KW-0479">Metal-binding</keyword>
<evidence type="ECO:0000256" key="6">
    <source>
        <dbReference type="ARBA" id="ARBA00023242"/>
    </source>
</evidence>
<dbReference type="EMBL" id="AP024450">
    <property type="protein sequence ID" value="BCS30149.1"/>
    <property type="molecule type" value="Genomic_DNA"/>
</dbReference>
<dbReference type="SMART" id="SM00066">
    <property type="entry name" value="GAL4"/>
    <property type="match status" value="1"/>
</dbReference>
<evidence type="ECO:0000256" key="4">
    <source>
        <dbReference type="ARBA" id="ARBA00023125"/>
    </source>
</evidence>
<dbReference type="GO" id="GO:0006351">
    <property type="term" value="P:DNA-templated transcription"/>
    <property type="evidence" value="ECO:0007669"/>
    <property type="project" value="InterPro"/>
</dbReference>
<organism evidence="9 10">
    <name type="scientific">Aspergillus puulaauensis</name>
    <dbReference type="NCBI Taxonomy" id="1220207"/>
    <lineage>
        <taxon>Eukaryota</taxon>
        <taxon>Fungi</taxon>
        <taxon>Dikarya</taxon>
        <taxon>Ascomycota</taxon>
        <taxon>Pezizomycotina</taxon>
        <taxon>Eurotiomycetes</taxon>
        <taxon>Eurotiomycetidae</taxon>
        <taxon>Eurotiales</taxon>
        <taxon>Aspergillaceae</taxon>
        <taxon>Aspergillus</taxon>
    </lineage>
</organism>